<keyword evidence="1" id="KW-0175">Coiled coil</keyword>
<reference evidence="3" key="1">
    <citation type="submission" date="2021-02" db="EMBL/GenBank/DDBJ databases">
        <authorList>
            <person name="Nowell W R."/>
        </authorList>
    </citation>
    <scope>NUCLEOTIDE SEQUENCE</scope>
</reference>
<feature type="coiled-coil region" evidence="1">
    <location>
        <begin position="14"/>
        <end position="48"/>
    </location>
</feature>
<proteinExistence type="predicted"/>
<feature type="non-terminal residue" evidence="3">
    <location>
        <position position="132"/>
    </location>
</feature>
<dbReference type="Proteomes" id="UP000663881">
    <property type="component" value="Unassembled WGS sequence"/>
</dbReference>
<feature type="region of interest" description="Disordered" evidence="2">
    <location>
        <begin position="102"/>
        <end position="132"/>
    </location>
</feature>
<feature type="non-terminal residue" evidence="3">
    <location>
        <position position="1"/>
    </location>
</feature>
<protein>
    <submittedName>
        <fullName evidence="3">Uncharacterized protein</fullName>
    </submittedName>
</protein>
<evidence type="ECO:0000256" key="2">
    <source>
        <dbReference type="SAM" id="MobiDB-lite"/>
    </source>
</evidence>
<evidence type="ECO:0000313" key="4">
    <source>
        <dbReference type="Proteomes" id="UP000663881"/>
    </source>
</evidence>
<name>A0A820FT49_9BILA</name>
<dbReference type="AlphaFoldDB" id="A0A820FT49"/>
<evidence type="ECO:0000256" key="1">
    <source>
        <dbReference type="SAM" id="Coils"/>
    </source>
</evidence>
<feature type="compositionally biased region" description="Basic and acidic residues" evidence="2">
    <location>
        <begin position="122"/>
        <end position="132"/>
    </location>
</feature>
<feature type="compositionally biased region" description="Low complexity" evidence="2">
    <location>
        <begin position="106"/>
        <end position="121"/>
    </location>
</feature>
<evidence type="ECO:0000313" key="3">
    <source>
        <dbReference type="EMBL" id="CAF4268955.1"/>
    </source>
</evidence>
<accession>A0A820FT49</accession>
<dbReference type="EMBL" id="CAJOAY010013702">
    <property type="protein sequence ID" value="CAF4268955.1"/>
    <property type="molecule type" value="Genomic_DNA"/>
</dbReference>
<organism evidence="3 4">
    <name type="scientific">Adineta steineri</name>
    <dbReference type="NCBI Taxonomy" id="433720"/>
    <lineage>
        <taxon>Eukaryota</taxon>
        <taxon>Metazoa</taxon>
        <taxon>Spiralia</taxon>
        <taxon>Gnathifera</taxon>
        <taxon>Rotifera</taxon>
        <taxon>Eurotatoria</taxon>
        <taxon>Bdelloidea</taxon>
        <taxon>Adinetida</taxon>
        <taxon>Adinetidae</taxon>
        <taxon>Adineta</taxon>
    </lineage>
</organism>
<sequence length="132" mass="15118">LMLIEIVDQQAQQIRQHTEQISQQTDLLAKLARRFAEFEESIDEQKSDMTIEQQNSLVPTPQSNNDHESFLSIVNRILRQQDTSKSEPLSIKSVSLLVPNKIDPIESNTEKTSTNNTNSSTENKEYTDVSWI</sequence>
<comment type="caution">
    <text evidence="3">The sequence shown here is derived from an EMBL/GenBank/DDBJ whole genome shotgun (WGS) entry which is preliminary data.</text>
</comment>
<gene>
    <name evidence="3" type="ORF">OKA104_LOCUS44555</name>
</gene>